<evidence type="ECO:0000259" key="1">
    <source>
        <dbReference type="Pfam" id="PF14323"/>
    </source>
</evidence>
<dbReference type="Pfam" id="PF14323">
    <property type="entry name" value="GxGYxYP_C"/>
    <property type="match status" value="1"/>
</dbReference>
<dbReference type="EMBL" id="JAVRHQ010000007">
    <property type="protein sequence ID" value="MDT0642761.1"/>
    <property type="molecule type" value="Genomic_DNA"/>
</dbReference>
<dbReference type="Pfam" id="PF20957">
    <property type="entry name" value="GxGYxYP_N_2nd"/>
    <property type="match status" value="1"/>
</dbReference>
<feature type="domain" description="GxGYxYP putative glycoside hydrolase second N-terminal" evidence="2">
    <location>
        <begin position="130"/>
        <end position="205"/>
    </location>
</feature>
<dbReference type="PROSITE" id="PS51318">
    <property type="entry name" value="TAT"/>
    <property type="match status" value="1"/>
</dbReference>
<dbReference type="NCBIfam" id="TIGR01409">
    <property type="entry name" value="TAT_signal_seq"/>
    <property type="match status" value="1"/>
</dbReference>
<gene>
    <name evidence="4" type="ORF">RM553_07945</name>
</gene>
<dbReference type="InterPro" id="IPR006311">
    <property type="entry name" value="TAT_signal"/>
</dbReference>
<name>A0ABU3C8V3_9FLAO</name>
<organism evidence="4 5">
    <name type="scientific">Autumnicola tepida</name>
    <dbReference type="NCBI Taxonomy" id="3075595"/>
    <lineage>
        <taxon>Bacteria</taxon>
        <taxon>Pseudomonadati</taxon>
        <taxon>Bacteroidota</taxon>
        <taxon>Flavobacteriia</taxon>
        <taxon>Flavobacteriales</taxon>
        <taxon>Flavobacteriaceae</taxon>
        <taxon>Autumnicola</taxon>
    </lineage>
</organism>
<sequence>MSNSDNKSTFTGNNRRDFLKKTGLLAAGGGLGGIMTSPLYAKENASVISSEQPIFYCDTVGEEANAVLSYWESLFFRCYQGIVNRDSAKVYFNKYEKRTFLNWYKNYDHLNFKEFSDPYALVTELGFDKVKGYVLIDTNAPDTVNIAANYASLEDLIPITEELLADERLPDLKVIYDLRKPIQGVNFQKMSRLEANQWIFENQWPNATRDLVSITSAPSYNNNKAETTFYSSNSSRDYPVAEKALFFDLSSNPSHPEEYDLKDKILAEMSPHTIVWGWHVDRDSEHQHIGQLSKHGKIAVGGANIAPNFSFHSRVKIPKGVENFKNFNRKKKIVKDVEDKIYLTFAMSDGDSLNHIMRNAHGNQWLAEDRGAIPFNWEMQMKLADIGPAILDYFQATATENDYFIASASGIGYTFPSYMPIDKLRSHLYATKPYLRKTGMNSMVVLNSYGAVSTEKREAYNEALGEDITGVMQGYTRAPGTQHLYGQDSGEDSVDDYMVWMSTALPIAHTDTVDEIEEYLNLLAKRRTERPLFVPIHLPRSYFYYSELVDLMKRLDSDTFEAVDGSSFNAKFANSHSKKVGLNLPEFFIPDPVELKNGRLNKMFAKFKNFSGEEAEVKLQARLTCDAWDDPVTSTQNLTLDKKEETEIGFSLSLRRRDGEGKGQLEYLMNDESIAKVPVTFINPKVKR</sequence>
<dbReference type="InterPro" id="IPR019546">
    <property type="entry name" value="TAT_signal_bac_arc"/>
</dbReference>
<keyword evidence="4" id="KW-0378">Hydrolase</keyword>
<dbReference type="Proteomes" id="UP001262889">
    <property type="component" value="Unassembled WGS sequence"/>
</dbReference>
<comment type="caution">
    <text evidence="4">The sequence shown here is derived from an EMBL/GenBank/DDBJ whole genome shotgun (WGS) entry which is preliminary data.</text>
</comment>
<dbReference type="InterPro" id="IPR048310">
    <property type="entry name" value="GxGYxYP_N_2nd"/>
</dbReference>
<dbReference type="Gene3D" id="3.20.20.490">
    <property type="entry name" value="GxGYxYP glycoside hydrolase, C-terminal domain"/>
    <property type="match status" value="1"/>
</dbReference>
<evidence type="ECO:0000313" key="5">
    <source>
        <dbReference type="Proteomes" id="UP001262889"/>
    </source>
</evidence>
<dbReference type="InterPro" id="IPR048309">
    <property type="entry name" value="GxGYxYP_N_3rd"/>
</dbReference>
<evidence type="ECO:0000313" key="4">
    <source>
        <dbReference type="EMBL" id="MDT0642761.1"/>
    </source>
</evidence>
<dbReference type="InterPro" id="IPR025832">
    <property type="entry name" value="GxGYxYP_C"/>
</dbReference>
<reference evidence="4 5" key="1">
    <citation type="submission" date="2023-09" db="EMBL/GenBank/DDBJ databases">
        <authorList>
            <person name="Rey-Velasco X."/>
        </authorList>
    </citation>
    <scope>NUCLEOTIDE SEQUENCE [LARGE SCALE GENOMIC DNA]</scope>
    <source>
        <strain evidence="4 5">F363</strain>
    </source>
</reference>
<dbReference type="PANTHER" id="PTHR37321:SF1">
    <property type="entry name" value="EXPORTED PROTEIN"/>
    <property type="match status" value="1"/>
</dbReference>
<evidence type="ECO:0000259" key="3">
    <source>
        <dbReference type="Pfam" id="PF20958"/>
    </source>
</evidence>
<dbReference type="RefSeq" id="WP_311534391.1">
    <property type="nucleotide sequence ID" value="NZ_JAVRHQ010000007.1"/>
</dbReference>
<proteinExistence type="predicted"/>
<dbReference type="Pfam" id="PF20958">
    <property type="entry name" value="GxGYxYP_N_3rd"/>
    <property type="match status" value="1"/>
</dbReference>
<dbReference type="PANTHER" id="PTHR37321">
    <property type="entry name" value="EXPORTED PROTEIN-RELATED"/>
    <property type="match status" value="1"/>
</dbReference>
<protein>
    <submittedName>
        <fullName evidence="4">GxGYxYP family putative glycoside hydrolase</fullName>
    </submittedName>
</protein>
<dbReference type="GO" id="GO:0016787">
    <property type="term" value="F:hydrolase activity"/>
    <property type="evidence" value="ECO:0007669"/>
    <property type="project" value="UniProtKB-KW"/>
</dbReference>
<accession>A0ABU3C8V3</accession>
<feature type="domain" description="GxGYxYP putative glycoside hydrolase third N-terminal" evidence="3">
    <location>
        <begin position="235"/>
        <end position="313"/>
    </location>
</feature>
<evidence type="ECO:0000259" key="2">
    <source>
        <dbReference type="Pfam" id="PF20957"/>
    </source>
</evidence>
<dbReference type="InterPro" id="IPR038410">
    <property type="entry name" value="GxGYxYP_C_sf"/>
</dbReference>
<feature type="domain" description="GxGYxYP putative glycoside hydrolase C-terminal" evidence="1">
    <location>
        <begin position="339"/>
        <end position="570"/>
    </location>
</feature>
<keyword evidence="5" id="KW-1185">Reference proteome</keyword>